<keyword evidence="3" id="KW-1185">Reference proteome</keyword>
<reference evidence="2" key="1">
    <citation type="submission" date="2006-10" db="EMBL/GenBank/DDBJ databases">
        <authorList>
            <person name="Amadeo P."/>
            <person name="Zhao Q."/>
            <person name="Wortman J."/>
            <person name="Fraser-Liggett C."/>
            <person name="Carlton J."/>
        </authorList>
    </citation>
    <scope>NUCLEOTIDE SEQUENCE</scope>
    <source>
        <strain evidence="2">G3</strain>
    </source>
</reference>
<proteinExistence type="predicted"/>
<evidence type="ECO:0000256" key="1">
    <source>
        <dbReference type="SAM" id="Phobius"/>
    </source>
</evidence>
<dbReference type="Proteomes" id="UP000001542">
    <property type="component" value="Unassembled WGS sequence"/>
</dbReference>
<gene>
    <name evidence="2" type="ORF">TVAG_128780</name>
</gene>
<organism evidence="2 3">
    <name type="scientific">Trichomonas vaginalis (strain ATCC PRA-98 / G3)</name>
    <dbReference type="NCBI Taxonomy" id="412133"/>
    <lineage>
        <taxon>Eukaryota</taxon>
        <taxon>Metamonada</taxon>
        <taxon>Parabasalia</taxon>
        <taxon>Trichomonadida</taxon>
        <taxon>Trichomonadidae</taxon>
        <taxon>Trichomonas</taxon>
    </lineage>
</organism>
<dbReference type="RefSeq" id="XP_001324687.1">
    <property type="nucleotide sequence ID" value="XM_001324652.1"/>
</dbReference>
<dbReference type="InParanoid" id="A2E4C9"/>
<feature type="transmembrane region" description="Helical" evidence="1">
    <location>
        <begin position="252"/>
        <end position="274"/>
    </location>
</feature>
<dbReference type="KEGG" id="tva:4770430"/>
<name>A2E4C9_TRIV3</name>
<dbReference type="VEuPathDB" id="TrichDB:TVAGG3_0018550"/>
<dbReference type="EMBL" id="DS113301">
    <property type="protein sequence ID" value="EAY12464.1"/>
    <property type="molecule type" value="Genomic_DNA"/>
</dbReference>
<evidence type="ECO:0000313" key="3">
    <source>
        <dbReference type="Proteomes" id="UP000001542"/>
    </source>
</evidence>
<keyword evidence="1" id="KW-0472">Membrane</keyword>
<keyword evidence="1" id="KW-1133">Transmembrane helix</keyword>
<evidence type="ECO:0000313" key="2">
    <source>
        <dbReference type="EMBL" id="EAY12464.1"/>
    </source>
</evidence>
<dbReference type="AlphaFoldDB" id="A2E4C9"/>
<protein>
    <submittedName>
        <fullName evidence="2">Uncharacterized protein</fullName>
    </submittedName>
</protein>
<dbReference type="VEuPathDB" id="TrichDB:TVAG_128780"/>
<accession>A2E4C9</accession>
<sequence>MNLIFLLLKSCQNFDFEDLSDADSDVLAQAFMERCLDQGGEENHCREKTIEMFGTAGNTRIDIHLRGGLDTSETGGVSEIISKGKRDLRSRTVPRSECTKPHTIYYGGQCHCRIFYDFGDPIDSGCWRCRPRCHNRATCTMHRGCQCNNFTLGDGYRRCDTNIPTIVRSYSKPDRKTIFVTIKPVPWESPKTVFCRFNNIIVEGTLLSNTTVKCVRKNKKKKNTKVDISWDSITFTKQKVLVSDIEEVDSDFAPLILIVVVMFVLLAFYFIFLYKRKESKEKDFDRMISAFEQKGKL</sequence>
<reference evidence="2" key="2">
    <citation type="journal article" date="2007" name="Science">
        <title>Draft genome sequence of the sexually transmitted pathogen Trichomonas vaginalis.</title>
        <authorList>
            <person name="Carlton J.M."/>
            <person name="Hirt R.P."/>
            <person name="Silva J.C."/>
            <person name="Delcher A.L."/>
            <person name="Schatz M."/>
            <person name="Zhao Q."/>
            <person name="Wortman J.R."/>
            <person name="Bidwell S.L."/>
            <person name="Alsmark U.C.M."/>
            <person name="Besteiro S."/>
            <person name="Sicheritz-Ponten T."/>
            <person name="Noel C.J."/>
            <person name="Dacks J.B."/>
            <person name="Foster P.G."/>
            <person name="Simillion C."/>
            <person name="Van de Peer Y."/>
            <person name="Miranda-Saavedra D."/>
            <person name="Barton G.J."/>
            <person name="Westrop G.D."/>
            <person name="Mueller S."/>
            <person name="Dessi D."/>
            <person name="Fiori P.L."/>
            <person name="Ren Q."/>
            <person name="Paulsen I."/>
            <person name="Zhang H."/>
            <person name="Bastida-Corcuera F.D."/>
            <person name="Simoes-Barbosa A."/>
            <person name="Brown M.T."/>
            <person name="Hayes R.D."/>
            <person name="Mukherjee M."/>
            <person name="Okumura C.Y."/>
            <person name="Schneider R."/>
            <person name="Smith A.J."/>
            <person name="Vanacova S."/>
            <person name="Villalvazo M."/>
            <person name="Haas B.J."/>
            <person name="Pertea M."/>
            <person name="Feldblyum T.V."/>
            <person name="Utterback T.R."/>
            <person name="Shu C.L."/>
            <person name="Osoegawa K."/>
            <person name="de Jong P.J."/>
            <person name="Hrdy I."/>
            <person name="Horvathova L."/>
            <person name="Zubacova Z."/>
            <person name="Dolezal P."/>
            <person name="Malik S.B."/>
            <person name="Logsdon J.M. Jr."/>
            <person name="Henze K."/>
            <person name="Gupta A."/>
            <person name="Wang C.C."/>
            <person name="Dunne R.L."/>
            <person name="Upcroft J.A."/>
            <person name="Upcroft P."/>
            <person name="White O."/>
            <person name="Salzberg S.L."/>
            <person name="Tang P."/>
            <person name="Chiu C.-H."/>
            <person name="Lee Y.-S."/>
            <person name="Embley T.M."/>
            <person name="Coombs G.H."/>
            <person name="Mottram J.C."/>
            <person name="Tachezy J."/>
            <person name="Fraser-Liggett C.M."/>
            <person name="Johnson P.J."/>
        </authorList>
    </citation>
    <scope>NUCLEOTIDE SEQUENCE [LARGE SCALE GENOMIC DNA]</scope>
    <source>
        <strain evidence="2">G3</strain>
    </source>
</reference>
<keyword evidence="1" id="KW-0812">Transmembrane</keyword>